<dbReference type="InterPro" id="IPR050079">
    <property type="entry name" value="DEAD_box_RNA_helicase"/>
</dbReference>
<dbReference type="PANTHER" id="PTHR47959">
    <property type="entry name" value="ATP-DEPENDENT RNA HELICASE RHLE-RELATED"/>
    <property type="match status" value="1"/>
</dbReference>
<dbReference type="GO" id="GO:0005829">
    <property type="term" value="C:cytosol"/>
    <property type="evidence" value="ECO:0007669"/>
    <property type="project" value="TreeGrafter"/>
</dbReference>
<dbReference type="InterPro" id="IPR000629">
    <property type="entry name" value="RNA-helicase_DEAD-box_CS"/>
</dbReference>
<dbReference type="SUPFAM" id="SSF52540">
    <property type="entry name" value="P-loop containing nucleoside triphosphate hydrolases"/>
    <property type="match status" value="2"/>
</dbReference>
<keyword evidence="11" id="KW-0175">Coiled coil</keyword>
<dbReference type="GO" id="GO:0009266">
    <property type="term" value="P:response to temperature stimulus"/>
    <property type="evidence" value="ECO:0007669"/>
    <property type="project" value="UniProtKB-ARBA"/>
</dbReference>
<dbReference type="EC" id="3.6.4.13" evidence="1"/>
<evidence type="ECO:0000256" key="2">
    <source>
        <dbReference type="ARBA" id="ARBA00022490"/>
    </source>
</evidence>
<dbReference type="GO" id="GO:0003724">
    <property type="term" value="F:RNA helicase activity"/>
    <property type="evidence" value="ECO:0007669"/>
    <property type="project" value="UniProtKB-EC"/>
</dbReference>
<dbReference type="InterPro" id="IPR044742">
    <property type="entry name" value="DEAD/DEAH_RhlB"/>
</dbReference>
<evidence type="ECO:0000256" key="4">
    <source>
        <dbReference type="ARBA" id="ARBA00022801"/>
    </source>
</evidence>
<dbReference type="InterPro" id="IPR043128">
    <property type="entry name" value="Rev_trsase/Diguanyl_cyclase"/>
</dbReference>
<feature type="domain" description="GGDEF" evidence="12">
    <location>
        <begin position="717"/>
        <end position="852"/>
    </location>
</feature>
<dbReference type="Pfam" id="PF00270">
    <property type="entry name" value="DEAD"/>
    <property type="match status" value="1"/>
</dbReference>
<dbReference type="InterPro" id="IPR001650">
    <property type="entry name" value="Helicase_C-like"/>
</dbReference>
<evidence type="ECO:0000313" key="17">
    <source>
        <dbReference type="Proteomes" id="UP000035762"/>
    </source>
</evidence>
<dbReference type="Proteomes" id="UP000035762">
    <property type="component" value="Unassembled WGS sequence"/>
</dbReference>
<comment type="catalytic activity">
    <reaction evidence="8">
        <text>ATP + H2O = ADP + phosphate + H(+)</text>
        <dbReference type="Rhea" id="RHEA:13065"/>
        <dbReference type="ChEBI" id="CHEBI:15377"/>
        <dbReference type="ChEBI" id="CHEBI:15378"/>
        <dbReference type="ChEBI" id="CHEBI:30616"/>
        <dbReference type="ChEBI" id="CHEBI:43474"/>
        <dbReference type="ChEBI" id="CHEBI:456216"/>
        <dbReference type="EC" id="3.6.4.13"/>
    </reaction>
</comment>
<dbReference type="InterPro" id="IPR000160">
    <property type="entry name" value="GGDEF_dom"/>
</dbReference>
<keyword evidence="6" id="KW-0067">ATP-binding</keyword>
<feature type="domain" description="Helicase C-terminal" evidence="14">
    <location>
        <begin position="234"/>
        <end position="383"/>
    </location>
</feature>
<evidence type="ECO:0000256" key="3">
    <source>
        <dbReference type="ARBA" id="ARBA00022741"/>
    </source>
</evidence>
<evidence type="ECO:0000256" key="1">
    <source>
        <dbReference type="ARBA" id="ARBA00012552"/>
    </source>
</evidence>
<feature type="domain" description="Helicase ATP-binding" evidence="13">
    <location>
        <begin position="32"/>
        <end position="205"/>
    </location>
</feature>
<organism evidence="16 17">
    <name type="scientific">Afipia felis</name>
    <name type="common">Cat scratch disease bacillus</name>
    <dbReference type="NCBI Taxonomy" id="1035"/>
    <lineage>
        <taxon>Bacteria</taxon>
        <taxon>Pseudomonadati</taxon>
        <taxon>Pseudomonadota</taxon>
        <taxon>Alphaproteobacteria</taxon>
        <taxon>Hyphomicrobiales</taxon>
        <taxon>Nitrobacteraceae</taxon>
        <taxon>Afipia</taxon>
    </lineage>
</organism>
<dbReference type="Pfam" id="PF00990">
    <property type="entry name" value="GGDEF"/>
    <property type="match status" value="1"/>
</dbReference>
<evidence type="ECO:0000256" key="7">
    <source>
        <dbReference type="ARBA" id="ARBA00038437"/>
    </source>
</evidence>
<evidence type="ECO:0000256" key="5">
    <source>
        <dbReference type="ARBA" id="ARBA00022806"/>
    </source>
</evidence>
<dbReference type="InterPro" id="IPR029787">
    <property type="entry name" value="Nucleotide_cyclase"/>
</dbReference>
<keyword evidence="17" id="KW-1185">Reference proteome</keyword>
<evidence type="ECO:0000256" key="11">
    <source>
        <dbReference type="SAM" id="Coils"/>
    </source>
</evidence>
<protein>
    <recommendedName>
        <fullName evidence="9">DEAD-box ATP-dependent RNA helicase RhpA</fullName>
        <ecNumber evidence="1">3.6.4.13</ecNumber>
    </recommendedName>
</protein>
<dbReference type="FunFam" id="3.30.70.270:FF:000001">
    <property type="entry name" value="Diguanylate cyclase domain protein"/>
    <property type="match status" value="1"/>
</dbReference>
<dbReference type="SMART" id="SM00487">
    <property type="entry name" value="DEXDc"/>
    <property type="match status" value="1"/>
</dbReference>
<feature type="coiled-coil region" evidence="11">
    <location>
        <begin position="645"/>
        <end position="686"/>
    </location>
</feature>
<dbReference type="AlphaFoldDB" id="A0A090MPH6"/>
<accession>A0A090MPH6</accession>
<dbReference type="PANTHER" id="PTHR47959:SF13">
    <property type="entry name" value="ATP-DEPENDENT RNA HELICASE RHLE"/>
    <property type="match status" value="1"/>
</dbReference>
<dbReference type="STRING" id="1035.BN961_01581"/>
<evidence type="ECO:0000256" key="10">
    <source>
        <dbReference type="PROSITE-ProRule" id="PRU00552"/>
    </source>
</evidence>
<dbReference type="PROSITE" id="PS50887">
    <property type="entry name" value="GGDEF"/>
    <property type="match status" value="1"/>
</dbReference>
<dbReference type="GO" id="GO:0042255">
    <property type="term" value="P:ribosome assembly"/>
    <property type="evidence" value="ECO:0007669"/>
    <property type="project" value="UniProtKB-ARBA"/>
</dbReference>
<evidence type="ECO:0000256" key="9">
    <source>
        <dbReference type="ARBA" id="ARBA00074363"/>
    </source>
</evidence>
<feature type="short sequence motif" description="Q motif" evidence="10">
    <location>
        <begin position="1"/>
        <end position="29"/>
    </location>
</feature>
<dbReference type="InterPro" id="IPR027417">
    <property type="entry name" value="P-loop_NTPase"/>
</dbReference>
<dbReference type="InterPro" id="IPR014014">
    <property type="entry name" value="RNA_helicase_DEAD_Q_motif"/>
</dbReference>
<keyword evidence="5 16" id="KW-0347">Helicase</keyword>
<dbReference type="FunFam" id="3.40.50.300:FF:000108">
    <property type="entry name" value="ATP-dependent RNA helicase RhlE"/>
    <property type="match status" value="1"/>
</dbReference>
<evidence type="ECO:0000256" key="8">
    <source>
        <dbReference type="ARBA" id="ARBA00047984"/>
    </source>
</evidence>
<dbReference type="PROSITE" id="PS51195">
    <property type="entry name" value="Q_MOTIF"/>
    <property type="match status" value="1"/>
</dbReference>
<evidence type="ECO:0000259" key="15">
    <source>
        <dbReference type="PROSITE" id="PS51195"/>
    </source>
</evidence>
<sequence>MSFSNLGLSDKVLAAVAATGYTTPTPIQEQAIPHVLDRRDVLGIAQTGTGKTAAFVLPMLTLLEKGRARARMPRTLILEPTRELAAQVKENFDRYGVGQKLNVALLIGGVSFGDQDAKLGRGVDVLIATPGRLLDHTERGKLLMTGVELLVIDEADRMLDMGFIPDIERICKLVPFTRQTLFFTATMPAEIRRITETFLHNPVKVEVSKPASTAVTVTQFQISTGKESHEKRELLRQLLRDANDLKNAIIFCNRKREVAILHKSLQEHGFGAAALHGDMDQSARMAALEQFRKGELPLLVASDVAARGLDIPEVSHVFNFDVPHHPDDYVHRIGRTGRAGRLGTAISIVSPLDQKSILAIEKLIGQSIPHAEGHARTAVASVEADAVIAENGPAPRKIAARRPTLEASRSGKDLGQACRQAGSVTEIIGQNACGSAAVARPPSDGCCNARSRRARRSFTFTGVSAAPCPRPWVRYVYDRRRLPLLHERNLSCGHILEFCWLQKAAWGRTVIGLLEEHERTLAFAEVALGQIRSLRQSAIPRNYEIWYVYATGYNIELNKVINETLLRSGKLTEADLEQIHDTYLSQTRMTDRIDKVGSRVINEIDDVMGLITDAIGMTSSFSTDLEGATTRLQKAKDKAQINLVIHALVQSIREMNLTNKALEARLATSKLEIASLQDSLEAIRTESLTDPLTSLGNRKYFDRALDAAVEHAQQNSEPLSLLMIDIDHFKSFNDNYGHLTGDQVLRLVALALKANIKGQDLTARYGGEEFAVILPNTSMRQALAVADNIRRAVMSKQLKKKSTGEILGRVTISAGVSVFQSGDDAPALIDRADACLYAAKRHGRNRVICEADPEFTPNVRIQVA</sequence>
<evidence type="ECO:0000256" key="6">
    <source>
        <dbReference type="ARBA" id="ARBA00022840"/>
    </source>
</evidence>
<dbReference type="Gene3D" id="3.30.70.270">
    <property type="match status" value="1"/>
</dbReference>
<dbReference type="CDD" id="cd01949">
    <property type="entry name" value="GGDEF"/>
    <property type="match status" value="1"/>
</dbReference>
<dbReference type="SMART" id="SM00490">
    <property type="entry name" value="HELICc"/>
    <property type="match status" value="1"/>
</dbReference>
<evidence type="ECO:0000313" key="16">
    <source>
        <dbReference type="EMBL" id="CEG08167.1"/>
    </source>
</evidence>
<dbReference type="PROSITE" id="PS00039">
    <property type="entry name" value="DEAD_ATP_HELICASE"/>
    <property type="match status" value="1"/>
</dbReference>
<dbReference type="SUPFAM" id="SSF55073">
    <property type="entry name" value="Nucleotide cyclase"/>
    <property type="match status" value="1"/>
</dbReference>
<dbReference type="NCBIfam" id="TIGR00254">
    <property type="entry name" value="GGDEF"/>
    <property type="match status" value="1"/>
</dbReference>
<dbReference type="CDD" id="cd00268">
    <property type="entry name" value="DEADc"/>
    <property type="match status" value="1"/>
</dbReference>
<proteinExistence type="inferred from homology"/>
<keyword evidence="4" id="KW-0378">Hydrolase</keyword>
<keyword evidence="3" id="KW-0547">Nucleotide-binding</keyword>
<dbReference type="Gene3D" id="3.40.50.300">
    <property type="entry name" value="P-loop containing nucleotide triphosphate hydrolases"/>
    <property type="match status" value="2"/>
</dbReference>
<evidence type="ECO:0000259" key="14">
    <source>
        <dbReference type="PROSITE" id="PS51194"/>
    </source>
</evidence>
<evidence type="ECO:0000259" key="13">
    <source>
        <dbReference type="PROSITE" id="PS51192"/>
    </source>
</evidence>
<feature type="domain" description="DEAD-box RNA helicase Q" evidence="15">
    <location>
        <begin position="1"/>
        <end position="29"/>
    </location>
</feature>
<dbReference type="PROSITE" id="PS51192">
    <property type="entry name" value="HELICASE_ATP_BIND_1"/>
    <property type="match status" value="1"/>
</dbReference>
<comment type="similarity">
    <text evidence="7">Belongs to the DEAD box helicase family.</text>
</comment>
<dbReference type="PROSITE" id="PS51194">
    <property type="entry name" value="HELICASE_CTER"/>
    <property type="match status" value="1"/>
</dbReference>
<name>A0A090MPH6_AFIFE</name>
<reference evidence="16 17" key="1">
    <citation type="journal article" date="2014" name="Genome Announc.">
        <title>Genome Sequence of Afipia felis Strain 76713, Isolated in Hospital Water Using an Amoeba Co-Culture Procedure.</title>
        <authorList>
            <person name="Benamar S."/>
            <person name="La Scola B."/>
            <person name="Croce O."/>
        </authorList>
    </citation>
    <scope>NUCLEOTIDE SEQUENCE [LARGE SCALE GENOMIC DNA]</scope>
    <source>
        <strain evidence="16 17">76713</strain>
    </source>
</reference>
<dbReference type="CDD" id="cd18787">
    <property type="entry name" value="SF2_C_DEAD"/>
    <property type="match status" value="1"/>
</dbReference>
<dbReference type="GO" id="GO:0016787">
    <property type="term" value="F:hydrolase activity"/>
    <property type="evidence" value="ECO:0007669"/>
    <property type="project" value="UniProtKB-KW"/>
</dbReference>
<dbReference type="SMART" id="SM00267">
    <property type="entry name" value="GGDEF"/>
    <property type="match status" value="1"/>
</dbReference>
<evidence type="ECO:0000259" key="12">
    <source>
        <dbReference type="PROSITE" id="PS50887"/>
    </source>
</evidence>
<gene>
    <name evidence="16" type="primary">rhlE_2</name>
    <name evidence="16" type="ORF">BN961_01581</name>
</gene>
<comment type="caution">
    <text evidence="16">The sequence shown here is derived from an EMBL/GenBank/DDBJ whole genome shotgun (WGS) entry which is preliminary data.</text>
</comment>
<dbReference type="GO" id="GO:0003676">
    <property type="term" value="F:nucleic acid binding"/>
    <property type="evidence" value="ECO:0007669"/>
    <property type="project" value="InterPro"/>
</dbReference>
<dbReference type="InterPro" id="IPR011545">
    <property type="entry name" value="DEAD/DEAH_box_helicase_dom"/>
</dbReference>
<dbReference type="InterPro" id="IPR014001">
    <property type="entry name" value="Helicase_ATP-bd"/>
</dbReference>
<dbReference type="Pfam" id="PF00271">
    <property type="entry name" value="Helicase_C"/>
    <property type="match status" value="1"/>
</dbReference>
<keyword evidence="2" id="KW-0963">Cytoplasm</keyword>
<dbReference type="EMBL" id="CCAZ020000001">
    <property type="protein sequence ID" value="CEG08167.1"/>
    <property type="molecule type" value="Genomic_DNA"/>
</dbReference>
<dbReference type="GO" id="GO:0005524">
    <property type="term" value="F:ATP binding"/>
    <property type="evidence" value="ECO:0007669"/>
    <property type="project" value="UniProtKB-KW"/>
</dbReference>